<comment type="caution">
    <text evidence="6">The sequence shown here is derived from an EMBL/GenBank/DDBJ whole genome shotgun (WGS) entry which is preliminary data.</text>
</comment>
<feature type="domain" description="Carbohydrate kinase FGGY N-terminal" evidence="4">
    <location>
        <begin position="5"/>
        <end position="238"/>
    </location>
</feature>
<dbReference type="AlphaFoldDB" id="A0A6L6J4S8"/>
<dbReference type="Proteomes" id="UP000478183">
    <property type="component" value="Unassembled WGS sequence"/>
</dbReference>
<organism evidence="6 7">
    <name type="scientific">Paracoccus aestuariivivens</name>
    <dbReference type="NCBI Taxonomy" id="1820333"/>
    <lineage>
        <taxon>Bacteria</taxon>
        <taxon>Pseudomonadati</taxon>
        <taxon>Pseudomonadota</taxon>
        <taxon>Alphaproteobacteria</taxon>
        <taxon>Rhodobacterales</taxon>
        <taxon>Paracoccaceae</taxon>
        <taxon>Paracoccus</taxon>
    </lineage>
</organism>
<evidence type="ECO:0000256" key="2">
    <source>
        <dbReference type="ARBA" id="ARBA00022679"/>
    </source>
</evidence>
<dbReference type="EMBL" id="WMIE01000001">
    <property type="protein sequence ID" value="MTH77093.1"/>
    <property type="molecule type" value="Genomic_DNA"/>
</dbReference>
<protein>
    <submittedName>
        <fullName evidence="6">Carbohydrate kinase</fullName>
    </submittedName>
</protein>
<dbReference type="Pfam" id="PF21546">
    <property type="entry name" value="FGGY_C_2"/>
    <property type="match status" value="1"/>
</dbReference>
<evidence type="ECO:0000313" key="7">
    <source>
        <dbReference type="Proteomes" id="UP000478183"/>
    </source>
</evidence>
<proteinExistence type="inferred from homology"/>
<sequence>MTHIAVIDIGKTNAKLALVDGESLTELAVVTRPNRSLPGPPWPHTDLEGHWQFFLHHLAAFHASHGIDAISVTTHGAAAVLLDQNGDVAVPMLDYEHVGPDGLAAAYDALRPDFAQTGSARLPHGLNLGAQLHWLLEIDPALAKRVAHVVTYPQYWGWRLTGELATDVTSLGCHTDLWDPWQSRFSSLVERLGLEEKIAPARRSNEVLGQLRPELAASTGLRSDTPVMVGIHDSNASLYPYLLGNEAAFSVVSTGTWVVCMSVGGDRVPLDPSRDVLVNVNALGQPVPSARFMGGREYETIRSGSDAVPSQSDREAVRKVGLMILPAVESSSGPYQGRKMAWIGSPENQGQQMVALSWYLALMTQTCLDLTGARGPTLVEGPFARNPDYCTMLASLRPEGVRIAGSATGTSTGAAMLCLPRATVPKTTAIAADAELAGYARDWTTASVAR</sequence>
<keyword evidence="2" id="KW-0808">Transferase</keyword>
<keyword evidence="3 6" id="KW-0418">Kinase</keyword>
<dbReference type="OrthoDB" id="9786272at2"/>
<keyword evidence="7" id="KW-1185">Reference proteome</keyword>
<evidence type="ECO:0000313" key="6">
    <source>
        <dbReference type="EMBL" id="MTH77093.1"/>
    </source>
</evidence>
<evidence type="ECO:0000256" key="3">
    <source>
        <dbReference type="ARBA" id="ARBA00022777"/>
    </source>
</evidence>
<evidence type="ECO:0000259" key="5">
    <source>
        <dbReference type="Pfam" id="PF21546"/>
    </source>
</evidence>
<evidence type="ECO:0000256" key="1">
    <source>
        <dbReference type="ARBA" id="ARBA00009156"/>
    </source>
</evidence>
<accession>A0A6L6J4S8</accession>
<dbReference type="CDD" id="cd07772">
    <property type="entry name" value="ASKHA_NBD_FGGY_NaCK-like"/>
    <property type="match status" value="1"/>
</dbReference>
<dbReference type="PANTHER" id="PTHR43095">
    <property type="entry name" value="SUGAR KINASE"/>
    <property type="match status" value="1"/>
</dbReference>
<feature type="domain" description="Carbohydrate kinase FGGY C-terminal" evidence="5">
    <location>
        <begin position="247"/>
        <end position="419"/>
    </location>
</feature>
<dbReference type="GO" id="GO:0005975">
    <property type="term" value="P:carbohydrate metabolic process"/>
    <property type="evidence" value="ECO:0007669"/>
    <property type="project" value="InterPro"/>
</dbReference>
<dbReference type="InterPro" id="IPR043129">
    <property type="entry name" value="ATPase_NBD"/>
</dbReference>
<dbReference type="SUPFAM" id="SSF53067">
    <property type="entry name" value="Actin-like ATPase domain"/>
    <property type="match status" value="1"/>
</dbReference>
<dbReference type="GO" id="GO:0016301">
    <property type="term" value="F:kinase activity"/>
    <property type="evidence" value="ECO:0007669"/>
    <property type="project" value="UniProtKB-KW"/>
</dbReference>
<name>A0A6L6J4S8_9RHOB</name>
<reference evidence="6 7" key="1">
    <citation type="submission" date="2019-11" db="EMBL/GenBank/DDBJ databases">
        <authorList>
            <person name="Dong K."/>
        </authorList>
    </citation>
    <scope>NUCLEOTIDE SEQUENCE [LARGE SCALE GENOMIC DNA]</scope>
    <source>
        <strain evidence="6 7">NBRC 111993</strain>
    </source>
</reference>
<comment type="similarity">
    <text evidence="1">Belongs to the FGGY kinase family.</text>
</comment>
<dbReference type="InterPro" id="IPR050406">
    <property type="entry name" value="FGGY_Carb_Kinase"/>
</dbReference>
<dbReference type="InterPro" id="IPR049382">
    <property type="entry name" value="FGGY_C_2"/>
</dbReference>
<dbReference type="Pfam" id="PF00370">
    <property type="entry name" value="FGGY_N"/>
    <property type="match status" value="1"/>
</dbReference>
<gene>
    <name evidence="6" type="ORF">GL286_05085</name>
</gene>
<dbReference type="InterPro" id="IPR018484">
    <property type="entry name" value="FGGY_N"/>
</dbReference>
<dbReference type="Gene3D" id="3.30.420.40">
    <property type="match status" value="2"/>
</dbReference>
<dbReference type="RefSeq" id="WP_155094408.1">
    <property type="nucleotide sequence ID" value="NZ_WMIE01000001.1"/>
</dbReference>
<dbReference type="PANTHER" id="PTHR43095:SF5">
    <property type="entry name" value="XYLULOSE KINASE"/>
    <property type="match status" value="1"/>
</dbReference>
<evidence type="ECO:0000259" key="4">
    <source>
        <dbReference type="Pfam" id="PF00370"/>
    </source>
</evidence>